<accession>A0A9R1VGB1</accession>
<dbReference type="EMBL" id="NBSK02000005">
    <property type="protein sequence ID" value="KAJ0205618.1"/>
    <property type="molecule type" value="Genomic_DNA"/>
</dbReference>
<dbReference type="Proteomes" id="UP000235145">
    <property type="component" value="Unassembled WGS sequence"/>
</dbReference>
<proteinExistence type="predicted"/>
<dbReference type="AlphaFoldDB" id="A0A9R1VGB1"/>
<protein>
    <submittedName>
        <fullName evidence="1">Uncharacterized protein</fullName>
    </submittedName>
</protein>
<gene>
    <name evidence="1" type="ORF">LSAT_V11C500244500</name>
</gene>
<comment type="caution">
    <text evidence="1">The sequence shown here is derived from an EMBL/GenBank/DDBJ whole genome shotgun (WGS) entry which is preliminary data.</text>
</comment>
<reference evidence="1 2" key="1">
    <citation type="journal article" date="2017" name="Nat. Commun.">
        <title>Genome assembly with in vitro proximity ligation data and whole-genome triplication in lettuce.</title>
        <authorList>
            <person name="Reyes-Chin-Wo S."/>
            <person name="Wang Z."/>
            <person name="Yang X."/>
            <person name="Kozik A."/>
            <person name="Arikit S."/>
            <person name="Song C."/>
            <person name="Xia L."/>
            <person name="Froenicke L."/>
            <person name="Lavelle D.O."/>
            <person name="Truco M.J."/>
            <person name="Xia R."/>
            <person name="Zhu S."/>
            <person name="Xu C."/>
            <person name="Xu H."/>
            <person name="Xu X."/>
            <person name="Cox K."/>
            <person name="Korf I."/>
            <person name="Meyers B.C."/>
            <person name="Michelmore R.W."/>
        </authorList>
    </citation>
    <scope>NUCLEOTIDE SEQUENCE [LARGE SCALE GENOMIC DNA]</scope>
    <source>
        <strain evidence="2">cv. Salinas</strain>
        <tissue evidence="1">Seedlings</tissue>
    </source>
</reference>
<sequence length="152" mass="17739">MKTGARSLFRVRGFKHVLIRIAGRQRLDCTQDYSNKAPTMRFVCCLFHPNSKYNHNSISNNFIIFMQCVCITSKINGVLSMMLLLFSPPSSVCYCWDDEEVEHDDNSDFELDEDIDYEKEDTYKYKSTLTYKMVGEVRILLLSPSFYNNVLD</sequence>
<evidence type="ECO:0000313" key="1">
    <source>
        <dbReference type="EMBL" id="KAJ0205618.1"/>
    </source>
</evidence>
<keyword evidence="2" id="KW-1185">Reference proteome</keyword>
<organism evidence="1 2">
    <name type="scientific">Lactuca sativa</name>
    <name type="common">Garden lettuce</name>
    <dbReference type="NCBI Taxonomy" id="4236"/>
    <lineage>
        <taxon>Eukaryota</taxon>
        <taxon>Viridiplantae</taxon>
        <taxon>Streptophyta</taxon>
        <taxon>Embryophyta</taxon>
        <taxon>Tracheophyta</taxon>
        <taxon>Spermatophyta</taxon>
        <taxon>Magnoliopsida</taxon>
        <taxon>eudicotyledons</taxon>
        <taxon>Gunneridae</taxon>
        <taxon>Pentapetalae</taxon>
        <taxon>asterids</taxon>
        <taxon>campanulids</taxon>
        <taxon>Asterales</taxon>
        <taxon>Asteraceae</taxon>
        <taxon>Cichorioideae</taxon>
        <taxon>Cichorieae</taxon>
        <taxon>Lactucinae</taxon>
        <taxon>Lactuca</taxon>
    </lineage>
</organism>
<name>A0A9R1VGB1_LACSA</name>
<evidence type="ECO:0000313" key="2">
    <source>
        <dbReference type="Proteomes" id="UP000235145"/>
    </source>
</evidence>